<reference evidence="1" key="1">
    <citation type="submission" date="2018-02" db="EMBL/GenBank/DDBJ databases">
        <title>Rhizophora mucronata_Transcriptome.</title>
        <authorList>
            <person name="Meera S.P."/>
            <person name="Sreeshan A."/>
            <person name="Augustine A."/>
        </authorList>
    </citation>
    <scope>NUCLEOTIDE SEQUENCE</scope>
    <source>
        <tissue evidence="1">Leaf</tissue>
    </source>
</reference>
<sequence>MNKANKYEPRRKIMIDIFREKEKTLPNILFQVTWIAQSRKASR</sequence>
<evidence type="ECO:0000313" key="1">
    <source>
        <dbReference type="EMBL" id="MBX31077.1"/>
    </source>
</evidence>
<organism evidence="1">
    <name type="scientific">Rhizophora mucronata</name>
    <name type="common">Asiatic mangrove</name>
    <dbReference type="NCBI Taxonomy" id="61149"/>
    <lineage>
        <taxon>Eukaryota</taxon>
        <taxon>Viridiplantae</taxon>
        <taxon>Streptophyta</taxon>
        <taxon>Embryophyta</taxon>
        <taxon>Tracheophyta</taxon>
        <taxon>Spermatophyta</taxon>
        <taxon>Magnoliopsida</taxon>
        <taxon>eudicotyledons</taxon>
        <taxon>Gunneridae</taxon>
        <taxon>Pentapetalae</taxon>
        <taxon>rosids</taxon>
        <taxon>fabids</taxon>
        <taxon>Malpighiales</taxon>
        <taxon>Rhizophoraceae</taxon>
        <taxon>Rhizophora</taxon>
    </lineage>
</organism>
<proteinExistence type="predicted"/>
<name>A0A2P2MLJ4_RHIMU</name>
<dbReference type="EMBL" id="GGEC01050593">
    <property type="protein sequence ID" value="MBX31077.1"/>
    <property type="molecule type" value="Transcribed_RNA"/>
</dbReference>
<dbReference type="AlphaFoldDB" id="A0A2P2MLJ4"/>
<protein>
    <submittedName>
        <fullName evidence="1">F-box/LRR-repeat protein</fullName>
    </submittedName>
</protein>
<accession>A0A2P2MLJ4</accession>